<name>A0ABP4JXC0_9ACTN</name>
<feature type="transmembrane region" description="Helical" evidence="1">
    <location>
        <begin position="177"/>
        <end position="199"/>
    </location>
</feature>
<gene>
    <name evidence="2" type="ORF">GCM10009601_58430</name>
</gene>
<evidence type="ECO:0000313" key="2">
    <source>
        <dbReference type="EMBL" id="GAA1434267.1"/>
    </source>
</evidence>
<keyword evidence="1" id="KW-1133">Transmembrane helix</keyword>
<sequence length="345" mass="38012">MMPMEEPRWLVTTVVRGEWTLATAKAAATKRGCRFEGDKAVKGPAHLRHIYEGLVQNVAAIKKLAAEWEKKGHLWRARRSTEYADVAISNLHASDAHLIQLLPSRLLKGEVPRVLSIVRDYLPPDDERRRRLEEKFSGRTKVRCLTGTDRTQISSALRGAYVANGYERGRVRTFYSILLRTSLALLAIALVLAVLNMAVGPTMLTCFDAAGTRPVCPLGADENRYDVLLIEFVGGSAAMIGAVQAISRMQRVEDPYALHVAQALIKVSLGTLTAVFGLLLIYTLPRVIITDSWNILAAATVFGYGQELFTHFVDKKADALRRAALPRAATQLPGEGSDPPRRGQT</sequence>
<dbReference type="EMBL" id="BAAAIZ010000116">
    <property type="protein sequence ID" value="GAA1434267.1"/>
    <property type="molecule type" value="Genomic_DNA"/>
</dbReference>
<keyword evidence="1" id="KW-0812">Transmembrane</keyword>
<keyword evidence="1" id="KW-0472">Membrane</keyword>
<comment type="caution">
    <text evidence="2">The sequence shown here is derived from an EMBL/GenBank/DDBJ whole genome shotgun (WGS) entry which is preliminary data.</text>
</comment>
<evidence type="ECO:0000313" key="3">
    <source>
        <dbReference type="Proteomes" id="UP001500973"/>
    </source>
</evidence>
<evidence type="ECO:0000256" key="1">
    <source>
        <dbReference type="SAM" id="Phobius"/>
    </source>
</evidence>
<protein>
    <submittedName>
        <fullName evidence="2">Uncharacterized protein</fullName>
    </submittedName>
</protein>
<dbReference type="RefSeq" id="WP_344016263.1">
    <property type="nucleotide sequence ID" value="NZ_BAAAIZ010000116.1"/>
</dbReference>
<organism evidence="2 3">
    <name type="scientific">Streptomyces thermospinosisporus</name>
    <dbReference type="NCBI Taxonomy" id="161482"/>
    <lineage>
        <taxon>Bacteria</taxon>
        <taxon>Bacillati</taxon>
        <taxon>Actinomycetota</taxon>
        <taxon>Actinomycetes</taxon>
        <taxon>Kitasatosporales</taxon>
        <taxon>Streptomycetaceae</taxon>
        <taxon>Streptomyces</taxon>
    </lineage>
</organism>
<dbReference type="Proteomes" id="UP001500973">
    <property type="component" value="Unassembled WGS sequence"/>
</dbReference>
<accession>A0ABP4JXC0</accession>
<proteinExistence type="predicted"/>
<keyword evidence="3" id="KW-1185">Reference proteome</keyword>
<feature type="transmembrane region" description="Helical" evidence="1">
    <location>
        <begin position="227"/>
        <end position="246"/>
    </location>
</feature>
<reference evidence="3" key="1">
    <citation type="journal article" date="2019" name="Int. J. Syst. Evol. Microbiol.">
        <title>The Global Catalogue of Microorganisms (GCM) 10K type strain sequencing project: providing services to taxonomists for standard genome sequencing and annotation.</title>
        <authorList>
            <consortium name="The Broad Institute Genomics Platform"/>
            <consortium name="The Broad Institute Genome Sequencing Center for Infectious Disease"/>
            <person name="Wu L."/>
            <person name="Ma J."/>
        </authorList>
    </citation>
    <scope>NUCLEOTIDE SEQUENCE [LARGE SCALE GENOMIC DNA]</scope>
    <source>
        <strain evidence="3">JCM 11756</strain>
    </source>
</reference>
<feature type="transmembrane region" description="Helical" evidence="1">
    <location>
        <begin position="267"/>
        <end position="289"/>
    </location>
</feature>